<evidence type="ECO:0000313" key="2">
    <source>
        <dbReference type="EMBL" id="MEE6307787.1"/>
    </source>
</evidence>
<dbReference type="RefSeq" id="WP_331208074.1">
    <property type="nucleotide sequence ID" value="NZ_JAZGQL010000008.1"/>
</dbReference>
<feature type="chain" id="PRO_5046041355" description="Secreted protein" evidence="1">
    <location>
        <begin position="27"/>
        <end position="157"/>
    </location>
</feature>
<accession>A0ABU7SDV1</accession>
<evidence type="ECO:0000256" key="1">
    <source>
        <dbReference type="SAM" id="SignalP"/>
    </source>
</evidence>
<keyword evidence="3" id="KW-1185">Reference proteome</keyword>
<protein>
    <recommendedName>
        <fullName evidence="4">Secreted protein</fullName>
    </recommendedName>
</protein>
<dbReference type="EMBL" id="JAZGQL010000008">
    <property type="protein sequence ID" value="MEE6307787.1"/>
    <property type="molecule type" value="Genomic_DNA"/>
</dbReference>
<gene>
    <name evidence="2" type="ORF">V1634_13235</name>
</gene>
<keyword evidence="1" id="KW-0732">Signal</keyword>
<proteinExistence type="predicted"/>
<feature type="signal peptide" evidence="1">
    <location>
        <begin position="1"/>
        <end position="26"/>
    </location>
</feature>
<evidence type="ECO:0008006" key="4">
    <source>
        <dbReference type="Google" id="ProtNLM"/>
    </source>
</evidence>
<organism evidence="2 3">
    <name type="scientific">Plantactinospora veratri</name>
    <dbReference type="NCBI Taxonomy" id="1436122"/>
    <lineage>
        <taxon>Bacteria</taxon>
        <taxon>Bacillati</taxon>
        <taxon>Actinomycetota</taxon>
        <taxon>Actinomycetes</taxon>
        <taxon>Micromonosporales</taxon>
        <taxon>Micromonosporaceae</taxon>
        <taxon>Plantactinospora</taxon>
    </lineage>
</organism>
<reference evidence="2 3" key="1">
    <citation type="submission" date="2024-01" db="EMBL/GenBank/DDBJ databases">
        <title>Genome insights into Plantactinospora veratri sp. nov.</title>
        <authorList>
            <person name="Wang L."/>
        </authorList>
    </citation>
    <scope>NUCLEOTIDE SEQUENCE [LARGE SCALE GENOMIC DNA]</scope>
    <source>
        <strain evidence="2 3">NEAU-FHS4</strain>
    </source>
</reference>
<comment type="caution">
    <text evidence="2">The sequence shown here is derived from an EMBL/GenBank/DDBJ whole genome shotgun (WGS) entry which is preliminary data.</text>
</comment>
<sequence>MRTRVLAAVLTASLVAVFAATPQASATTPTPRTAADCERGANGFRDIPDTLRGTQAVAPVTLPGGPVVRLYYGTVGGAQRGWAMIDGGTYARDRVWLNWSVDGGANIHVQCGPFLVDATGRTKTSAAKTTSSDPNYRFQACGQSFPYATPFQCTAWW</sequence>
<name>A0ABU7SDV1_9ACTN</name>
<dbReference type="Proteomes" id="UP001339911">
    <property type="component" value="Unassembled WGS sequence"/>
</dbReference>
<evidence type="ECO:0000313" key="3">
    <source>
        <dbReference type="Proteomes" id="UP001339911"/>
    </source>
</evidence>